<proteinExistence type="predicted"/>
<reference evidence="1" key="1">
    <citation type="submission" date="2020-05" db="EMBL/GenBank/DDBJ databases">
        <title>Large-scale comparative analyses of tick genomes elucidate their genetic diversity and vector capacities.</title>
        <authorList>
            <person name="Jia N."/>
            <person name="Wang J."/>
            <person name="Shi W."/>
            <person name="Du L."/>
            <person name="Sun Y."/>
            <person name="Zhan W."/>
            <person name="Jiang J."/>
            <person name="Wang Q."/>
            <person name="Zhang B."/>
            <person name="Ji P."/>
            <person name="Sakyi L.B."/>
            <person name="Cui X."/>
            <person name="Yuan T."/>
            <person name="Jiang B."/>
            <person name="Yang W."/>
            <person name="Lam T.T.-Y."/>
            <person name="Chang Q."/>
            <person name="Ding S."/>
            <person name="Wang X."/>
            <person name="Zhu J."/>
            <person name="Ruan X."/>
            <person name="Zhao L."/>
            <person name="Wei J."/>
            <person name="Que T."/>
            <person name="Du C."/>
            <person name="Cheng J."/>
            <person name="Dai P."/>
            <person name="Han X."/>
            <person name="Huang E."/>
            <person name="Gao Y."/>
            <person name="Liu J."/>
            <person name="Shao H."/>
            <person name="Ye R."/>
            <person name="Li L."/>
            <person name="Wei W."/>
            <person name="Wang X."/>
            <person name="Wang C."/>
            <person name="Yang T."/>
            <person name="Huo Q."/>
            <person name="Li W."/>
            <person name="Guo W."/>
            <person name="Chen H."/>
            <person name="Zhou L."/>
            <person name="Ni X."/>
            <person name="Tian J."/>
            <person name="Zhou Y."/>
            <person name="Sheng Y."/>
            <person name="Liu T."/>
            <person name="Pan Y."/>
            <person name="Xia L."/>
            <person name="Li J."/>
            <person name="Zhao F."/>
            <person name="Cao W."/>
        </authorList>
    </citation>
    <scope>NUCLEOTIDE SEQUENCE</scope>
    <source>
        <strain evidence="1">Hyas-2018</strain>
    </source>
</reference>
<evidence type="ECO:0000313" key="2">
    <source>
        <dbReference type="Proteomes" id="UP000821845"/>
    </source>
</evidence>
<dbReference type="EMBL" id="CM023481">
    <property type="protein sequence ID" value="KAH6946539.1"/>
    <property type="molecule type" value="Genomic_DNA"/>
</dbReference>
<name>A0ACB7TNX2_HYAAI</name>
<evidence type="ECO:0000313" key="1">
    <source>
        <dbReference type="EMBL" id="KAH6946539.1"/>
    </source>
</evidence>
<keyword evidence="2" id="KW-1185">Reference proteome</keyword>
<dbReference type="Proteomes" id="UP000821845">
    <property type="component" value="Chromosome 1"/>
</dbReference>
<sequence length="359" mass="40736">MGVQGLQTYLETCVPDGCTFIDIVEEAKKYAPYCPPGTKPTIVVDGLCLIRWLYSRTNDYIFGGPWSYLAHVMTGLVRSFQERSIDLVFFFDGRLCRAKVRTWRSRREQKCQEIVKTFEKLLAGCWEGDDNNDISCPNGTAHTLCFVVKYLTPCKVFYAVEECDVEVCRYAESHPECFAILGQDSDFAIFNMRVLYLSALHLDMSRLQTRAYNSEALARCLGLRRELLPLFACLAGNDAVSKEQLTSFHRSIGPAPYRYFRGAPLFEQIASAIRQRGWQSIPDGSVAESTGVSLDVLLEGVRMYDVKENSCELAVPRGIEQDSWSLILNMYKHARIVPPIFQVLCGREIYLGETMELPM</sequence>
<gene>
    <name evidence="1" type="ORF">HPB50_013850</name>
</gene>
<protein>
    <submittedName>
        <fullName evidence="1">Uncharacterized protein</fullName>
    </submittedName>
</protein>
<comment type="caution">
    <text evidence="1">The sequence shown here is derived from an EMBL/GenBank/DDBJ whole genome shotgun (WGS) entry which is preliminary data.</text>
</comment>
<accession>A0ACB7TNX2</accession>
<organism evidence="1 2">
    <name type="scientific">Hyalomma asiaticum</name>
    <name type="common">Tick</name>
    <dbReference type="NCBI Taxonomy" id="266040"/>
    <lineage>
        <taxon>Eukaryota</taxon>
        <taxon>Metazoa</taxon>
        <taxon>Ecdysozoa</taxon>
        <taxon>Arthropoda</taxon>
        <taxon>Chelicerata</taxon>
        <taxon>Arachnida</taxon>
        <taxon>Acari</taxon>
        <taxon>Parasitiformes</taxon>
        <taxon>Ixodida</taxon>
        <taxon>Ixodoidea</taxon>
        <taxon>Ixodidae</taxon>
        <taxon>Hyalomminae</taxon>
        <taxon>Hyalomma</taxon>
    </lineage>
</organism>